<reference evidence="1 2" key="1">
    <citation type="submission" date="2018-07" db="EMBL/GenBank/DDBJ databases">
        <title>Freshwater and sediment microbial communities from various areas in North America, analyzing microbe dynamics in response to fracking.</title>
        <authorList>
            <person name="Lamendella R."/>
        </authorList>
    </citation>
    <scope>NUCLEOTIDE SEQUENCE [LARGE SCALE GENOMIC DNA]</scope>
    <source>
        <strain evidence="1 2">160A</strain>
    </source>
</reference>
<dbReference type="EMBL" id="QPIZ01000036">
    <property type="protein sequence ID" value="RCW28790.1"/>
    <property type="molecule type" value="Genomic_DNA"/>
</dbReference>
<keyword evidence="2" id="KW-1185">Reference proteome</keyword>
<evidence type="ECO:0000313" key="1">
    <source>
        <dbReference type="EMBL" id="RCW28790.1"/>
    </source>
</evidence>
<proteinExistence type="predicted"/>
<organism evidence="1 2">
    <name type="scientific">Marinilabilia salmonicolor</name>
    <dbReference type="NCBI Taxonomy" id="989"/>
    <lineage>
        <taxon>Bacteria</taxon>
        <taxon>Pseudomonadati</taxon>
        <taxon>Bacteroidota</taxon>
        <taxon>Bacteroidia</taxon>
        <taxon>Marinilabiliales</taxon>
        <taxon>Marinilabiliaceae</taxon>
        <taxon>Marinilabilia</taxon>
    </lineage>
</organism>
<dbReference type="AlphaFoldDB" id="A0A368ULB2"/>
<accession>A0A368ULB2</accession>
<protein>
    <submittedName>
        <fullName evidence="1">Uncharacterized protein</fullName>
    </submittedName>
</protein>
<comment type="caution">
    <text evidence="1">The sequence shown here is derived from an EMBL/GenBank/DDBJ whole genome shotgun (WGS) entry which is preliminary data.</text>
</comment>
<gene>
    <name evidence="1" type="ORF">DFO77_13627</name>
</gene>
<evidence type="ECO:0000313" key="2">
    <source>
        <dbReference type="Proteomes" id="UP000252733"/>
    </source>
</evidence>
<dbReference type="Proteomes" id="UP000252733">
    <property type="component" value="Unassembled WGS sequence"/>
</dbReference>
<sequence length="122" mass="14044">MPDILKFYLPISLRNGLIAVCTLQCNRTFSVFRTISGKVFQYILFFLKSFGNKPRYTLQNRVCPLKHSHYPPEVAKSISNNLKSPEKDEKAVAKHSLSLHFQAFSGLFMLYFPLNSSVYDFS</sequence>
<name>A0A368ULB2_9BACT</name>